<accession>A0ABP7EUV4</accession>
<evidence type="ECO:0000256" key="3">
    <source>
        <dbReference type="ARBA" id="ARBA00022888"/>
    </source>
</evidence>
<dbReference type="InterPro" id="IPR014729">
    <property type="entry name" value="Rossmann-like_a/b/a_fold"/>
</dbReference>
<gene>
    <name evidence="6" type="ORF">GCM10023082_24220</name>
</gene>
<keyword evidence="3" id="KW-0061">Asparagine biosynthesis</keyword>
<comment type="catalytic activity">
    <reaction evidence="4">
        <text>L-aspartate + L-glutamine + ATP + H2O = L-asparagine + L-glutamate + AMP + diphosphate + H(+)</text>
        <dbReference type="Rhea" id="RHEA:12228"/>
        <dbReference type="ChEBI" id="CHEBI:15377"/>
        <dbReference type="ChEBI" id="CHEBI:15378"/>
        <dbReference type="ChEBI" id="CHEBI:29985"/>
        <dbReference type="ChEBI" id="CHEBI:29991"/>
        <dbReference type="ChEBI" id="CHEBI:30616"/>
        <dbReference type="ChEBI" id="CHEBI:33019"/>
        <dbReference type="ChEBI" id="CHEBI:58048"/>
        <dbReference type="ChEBI" id="CHEBI:58359"/>
        <dbReference type="ChEBI" id="CHEBI:456215"/>
        <dbReference type="EC" id="6.3.5.4"/>
    </reaction>
</comment>
<protein>
    <recommendedName>
        <fullName evidence="2">asparagine synthase (glutamine-hydrolyzing)</fullName>
        <ecNumber evidence="2">6.3.5.4</ecNumber>
    </recommendedName>
</protein>
<organism evidence="6 7">
    <name type="scientific">Streptomyces tremellae</name>
    <dbReference type="NCBI Taxonomy" id="1124239"/>
    <lineage>
        <taxon>Bacteria</taxon>
        <taxon>Bacillati</taxon>
        <taxon>Actinomycetota</taxon>
        <taxon>Actinomycetes</taxon>
        <taxon>Kitasatosporales</taxon>
        <taxon>Streptomycetaceae</taxon>
        <taxon>Streptomyces</taxon>
    </lineage>
</organism>
<evidence type="ECO:0000256" key="4">
    <source>
        <dbReference type="ARBA" id="ARBA00048741"/>
    </source>
</evidence>
<evidence type="ECO:0000313" key="7">
    <source>
        <dbReference type="Proteomes" id="UP001499884"/>
    </source>
</evidence>
<dbReference type="PANTHER" id="PTHR43284:SF1">
    <property type="entry name" value="ASPARAGINE SYNTHETASE"/>
    <property type="match status" value="1"/>
</dbReference>
<dbReference type="InterPro" id="IPR001962">
    <property type="entry name" value="Asn_synthase"/>
</dbReference>
<comment type="caution">
    <text evidence="6">The sequence shown here is derived from an EMBL/GenBank/DDBJ whole genome shotgun (WGS) entry which is preliminary data.</text>
</comment>
<dbReference type="EC" id="6.3.5.4" evidence="2"/>
<evidence type="ECO:0000256" key="1">
    <source>
        <dbReference type="ARBA" id="ARBA00005187"/>
    </source>
</evidence>
<dbReference type="EMBL" id="BAABEP010000012">
    <property type="protein sequence ID" value="GAA3725367.1"/>
    <property type="molecule type" value="Genomic_DNA"/>
</dbReference>
<dbReference type="PANTHER" id="PTHR43284">
    <property type="entry name" value="ASPARAGINE SYNTHETASE (GLUTAMINE-HYDROLYZING)"/>
    <property type="match status" value="1"/>
</dbReference>
<dbReference type="Proteomes" id="UP001499884">
    <property type="component" value="Unassembled WGS sequence"/>
</dbReference>
<keyword evidence="7" id="KW-1185">Reference proteome</keyword>
<feature type="domain" description="Asparagine synthetase" evidence="5">
    <location>
        <begin position="9"/>
        <end position="193"/>
    </location>
</feature>
<reference evidence="7" key="1">
    <citation type="journal article" date="2019" name="Int. J. Syst. Evol. Microbiol.">
        <title>The Global Catalogue of Microorganisms (GCM) 10K type strain sequencing project: providing services to taxonomists for standard genome sequencing and annotation.</title>
        <authorList>
            <consortium name="The Broad Institute Genomics Platform"/>
            <consortium name="The Broad Institute Genome Sequencing Center for Infectious Disease"/>
            <person name="Wu L."/>
            <person name="Ma J."/>
        </authorList>
    </citation>
    <scope>NUCLEOTIDE SEQUENCE [LARGE SCALE GENOMIC DNA]</scope>
    <source>
        <strain evidence="7">JCM 30846</strain>
    </source>
</reference>
<dbReference type="SUPFAM" id="SSF52402">
    <property type="entry name" value="Adenine nucleotide alpha hydrolases-like"/>
    <property type="match status" value="1"/>
</dbReference>
<dbReference type="Gene3D" id="3.40.50.620">
    <property type="entry name" value="HUPs"/>
    <property type="match status" value="1"/>
</dbReference>
<keyword evidence="3" id="KW-0028">Amino-acid biosynthesis</keyword>
<evidence type="ECO:0000313" key="6">
    <source>
        <dbReference type="EMBL" id="GAA3725367.1"/>
    </source>
</evidence>
<proteinExistence type="predicted"/>
<name>A0ABP7EUV4_9ACTN</name>
<dbReference type="InterPro" id="IPR051786">
    <property type="entry name" value="ASN_synthetase/amidase"/>
</dbReference>
<evidence type="ECO:0000256" key="2">
    <source>
        <dbReference type="ARBA" id="ARBA00012737"/>
    </source>
</evidence>
<sequence length="203" mass="22556">MGDARPADRELAQTPEPDRYVADAYHAAVAETPTLPGDTGLDARMRVVSHLHLHLTLTRMVQQLLDRKDRMSMPVGLEVRVPFCDHRPVQDVFNAPWSIKTFDGREKSLPRAATRELLPQVVADRKKSGYPGTFDPAYVTAVQDQAAELLADGHPAVGLLDREVLRGATTAAPEEITQRQRTVLERTLDLGAWFAAHHPTIRV</sequence>
<comment type="pathway">
    <text evidence="1">Amino-acid biosynthesis; L-asparagine biosynthesis; L-asparagine from L-aspartate (L-Gln route): step 1/1.</text>
</comment>
<dbReference type="Pfam" id="PF00733">
    <property type="entry name" value="Asn_synthase"/>
    <property type="match status" value="1"/>
</dbReference>
<evidence type="ECO:0000259" key="5">
    <source>
        <dbReference type="Pfam" id="PF00733"/>
    </source>
</evidence>